<reference evidence="2" key="1">
    <citation type="journal article" date="2015" name="Proc. Natl. Acad. Sci. U.S.A.">
        <title>Genome sequencing of adzuki bean (Vigna angularis) provides insight into high starch and low fat accumulation and domestication.</title>
        <authorList>
            <person name="Yang K."/>
            <person name="Tian Z."/>
            <person name="Chen C."/>
            <person name="Luo L."/>
            <person name="Zhao B."/>
            <person name="Wang Z."/>
            <person name="Yu L."/>
            <person name="Li Y."/>
            <person name="Sun Y."/>
            <person name="Li W."/>
            <person name="Chen Y."/>
            <person name="Li Y."/>
            <person name="Zhang Y."/>
            <person name="Ai D."/>
            <person name="Zhao J."/>
            <person name="Shang C."/>
            <person name="Ma Y."/>
            <person name="Wu B."/>
            <person name="Wang M."/>
            <person name="Gao L."/>
            <person name="Sun D."/>
            <person name="Zhang P."/>
            <person name="Guo F."/>
            <person name="Wang W."/>
            <person name="Li Y."/>
            <person name="Wang J."/>
            <person name="Varshney R.K."/>
            <person name="Wang J."/>
            <person name="Ling H.Q."/>
            <person name="Wan P."/>
        </authorList>
    </citation>
    <scope>NUCLEOTIDE SEQUENCE</scope>
    <source>
        <strain evidence="2">cv. Jingnong 6</strain>
    </source>
</reference>
<proteinExistence type="predicted"/>
<protein>
    <submittedName>
        <fullName evidence="1">Uncharacterized protein</fullName>
    </submittedName>
</protein>
<evidence type="ECO:0000313" key="1">
    <source>
        <dbReference type="EMBL" id="KOM34664.1"/>
    </source>
</evidence>
<dbReference type="AlphaFoldDB" id="A0A0L9TWV7"/>
<dbReference type="Gramene" id="KOM34664">
    <property type="protein sequence ID" value="KOM34664"/>
    <property type="gene ID" value="LR48_Vigan02g081400"/>
</dbReference>
<accession>A0A0L9TWV7</accession>
<name>A0A0L9TWV7_PHAAN</name>
<gene>
    <name evidence="1" type="ORF">LR48_Vigan02g081400</name>
</gene>
<organism evidence="1 2">
    <name type="scientific">Phaseolus angularis</name>
    <name type="common">Azuki bean</name>
    <name type="synonym">Vigna angularis</name>
    <dbReference type="NCBI Taxonomy" id="3914"/>
    <lineage>
        <taxon>Eukaryota</taxon>
        <taxon>Viridiplantae</taxon>
        <taxon>Streptophyta</taxon>
        <taxon>Embryophyta</taxon>
        <taxon>Tracheophyta</taxon>
        <taxon>Spermatophyta</taxon>
        <taxon>Magnoliopsida</taxon>
        <taxon>eudicotyledons</taxon>
        <taxon>Gunneridae</taxon>
        <taxon>Pentapetalae</taxon>
        <taxon>rosids</taxon>
        <taxon>fabids</taxon>
        <taxon>Fabales</taxon>
        <taxon>Fabaceae</taxon>
        <taxon>Papilionoideae</taxon>
        <taxon>50 kb inversion clade</taxon>
        <taxon>NPAAA clade</taxon>
        <taxon>indigoferoid/millettioid clade</taxon>
        <taxon>Phaseoleae</taxon>
        <taxon>Vigna</taxon>
    </lineage>
</organism>
<evidence type="ECO:0000313" key="2">
    <source>
        <dbReference type="Proteomes" id="UP000053144"/>
    </source>
</evidence>
<dbReference type="EMBL" id="CM003372">
    <property type="protein sequence ID" value="KOM34664.1"/>
    <property type="molecule type" value="Genomic_DNA"/>
</dbReference>
<sequence length="149" mass="16280">MMRLDIEAFVLVILAFVLGERSVMMRLDIEAFVQIGFVQVLLTLVQVVRPNSVRPRAFGARPLSVRPEMIFSVVFSLIPRGLTRVVGVVGGPRVDAITGGLFRGNGLALCMVGWNPSAMALQSSRGHHKCTTRPSSTYILCPDVSRVLT</sequence>
<dbReference type="Proteomes" id="UP000053144">
    <property type="component" value="Chromosome 2"/>
</dbReference>